<dbReference type="EMBL" id="JACCFQ010000001">
    <property type="protein sequence ID" value="NYJ16071.1"/>
    <property type="molecule type" value="Genomic_DNA"/>
</dbReference>
<evidence type="ECO:0000313" key="16">
    <source>
        <dbReference type="Proteomes" id="UP000560069"/>
    </source>
</evidence>
<comment type="catalytic activity">
    <reaction evidence="1 10 12">
        <text>Hydrolyzes single-stranded DNA or mismatched double-stranded DNA and polynucleotides, releasing free uracil.</text>
        <dbReference type="EC" id="3.2.2.27"/>
    </reaction>
</comment>
<proteinExistence type="inferred from homology"/>
<dbReference type="EC" id="3.2.2.27" evidence="5 10"/>
<evidence type="ECO:0000259" key="14">
    <source>
        <dbReference type="SMART" id="SM00986"/>
    </source>
</evidence>
<evidence type="ECO:0000256" key="3">
    <source>
        <dbReference type="ARBA" id="ARBA00004496"/>
    </source>
</evidence>
<dbReference type="NCBIfam" id="NF003588">
    <property type="entry name" value="PRK05254.1-1"/>
    <property type="match status" value="1"/>
</dbReference>
<evidence type="ECO:0000256" key="5">
    <source>
        <dbReference type="ARBA" id="ARBA00012030"/>
    </source>
</evidence>
<keyword evidence="16" id="KW-1185">Reference proteome</keyword>
<dbReference type="RefSeq" id="WP_179441084.1">
    <property type="nucleotide sequence ID" value="NZ_BAAALK010000010.1"/>
</dbReference>
<dbReference type="HAMAP" id="MF_00148">
    <property type="entry name" value="UDG"/>
    <property type="match status" value="1"/>
</dbReference>
<evidence type="ECO:0000256" key="9">
    <source>
        <dbReference type="ARBA" id="ARBA00023204"/>
    </source>
</evidence>
<dbReference type="FunFam" id="3.40.470.10:FF:000006">
    <property type="entry name" value="Uracil-DNA glycosylase"/>
    <property type="match status" value="1"/>
</dbReference>
<dbReference type="SMART" id="SM00986">
    <property type="entry name" value="UDG"/>
    <property type="match status" value="1"/>
</dbReference>
<evidence type="ECO:0000256" key="11">
    <source>
        <dbReference type="PROSITE-ProRule" id="PRU10072"/>
    </source>
</evidence>
<evidence type="ECO:0000313" key="15">
    <source>
        <dbReference type="EMBL" id="NYJ16071.1"/>
    </source>
</evidence>
<comment type="caution">
    <text evidence="15">The sequence shown here is derived from an EMBL/GenBank/DDBJ whole genome shotgun (WGS) entry which is preliminary data.</text>
</comment>
<organism evidence="15 16">
    <name type="scientific">Nesterenkonia sandarakina</name>
    <dbReference type="NCBI Taxonomy" id="272918"/>
    <lineage>
        <taxon>Bacteria</taxon>
        <taxon>Bacillati</taxon>
        <taxon>Actinomycetota</taxon>
        <taxon>Actinomycetes</taxon>
        <taxon>Micrococcales</taxon>
        <taxon>Micrococcaceae</taxon>
        <taxon>Nesterenkonia</taxon>
    </lineage>
</organism>
<keyword evidence="9 10" id="KW-0234">DNA repair</keyword>
<dbReference type="PANTHER" id="PTHR11264:SF0">
    <property type="entry name" value="URACIL-DNA GLYCOSYLASE"/>
    <property type="match status" value="1"/>
</dbReference>
<comment type="similarity">
    <text evidence="4 10 12">Belongs to the uracil-DNA glycosylase (UDG) superfamily. UNG family.</text>
</comment>
<protein>
    <recommendedName>
        <fullName evidence="5 10">Uracil-DNA glycosylase</fullName>
        <shortName evidence="10">UDG</shortName>
        <ecNumber evidence="5 10">3.2.2.27</ecNumber>
    </recommendedName>
</protein>
<dbReference type="PANTHER" id="PTHR11264">
    <property type="entry name" value="URACIL-DNA GLYCOSYLASE"/>
    <property type="match status" value="1"/>
</dbReference>
<dbReference type="GO" id="GO:0097510">
    <property type="term" value="P:base-excision repair, AP site formation via deaminated base removal"/>
    <property type="evidence" value="ECO:0007669"/>
    <property type="project" value="TreeGrafter"/>
</dbReference>
<feature type="domain" description="Uracil-DNA glycosylase-like" evidence="14">
    <location>
        <begin position="54"/>
        <end position="216"/>
    </location>
</feature>
<evidence type="ECO:0000256" key="13">
    <source>
        <dbReference type="SAM" id="MobiDB-lite"/>
    </source>
</evidence>
<evidence type="ECO:0000256" key="4">
    <source>
        <dbReference type="ARBA" id="ARBA00008184"/>
    </source>
</evidence>
<dbReference type="GO" id="GO:0005737">
    <property type="term" value="C:cytoplasm"/>
    <property type="evidence" value="ECO:0007669"/>
    <property type="project" value="UniProtKB-SubCell"/>
</dbReference>
<feature type="compositionally biased region" description="Low complexity" evidence="13">
    <location>
        <begin position="231"/>
        <end position="245"/>
    </location>
</feature>
<evidence type="ECO:0000256" key="10">
    <source>
        <dbReference type="HAMAP-Rule" id="MF_00148"/>
    </source>
</evidence>
<feature type="active site" description="Proton acceptor" evidence="10 11">
    <location>
        <position position="69"/>
    </location>
</feature>
<dbReference type="Gene3D" id="3.40.470.10">
    <property type="entry name" value="Uracil-DNA glycosylase-like domain"/>
    <property type="match status" value="1"/>
</dbReference>
<reference evidence="15 16" key="1">
    <citation type="submission" date="2020-07" db="EMBL/GenBank/DDBJ databases">
        <title>Sequencing the genomes of 1000 actinobacteria strains.</title>
        <authorList>
            <person name="Klenk H.-P."/>
        </authorList>
    </citation>
    <scope>NUCLEOTIDE SEQUENCE [LARGE SCALE GENOMIC DNA]</scope>
    <source>
        <strain evidence="15 16">DSM 15664</strain>
    </source>
</reference>
<evidence type="ECO:0000256" key="1">
    <source>
        <dbReference type="ARBA" id="ARBA00001400"/>
    </source>
</evidence>
<dbReference type="InterPro" id="IPR005122">
    <property type="entry name" value="Uracil-DNA_glycosylase-like"/>
</dbReference>
<dbReference type="NCBIfam" id="TIGR00628">
    <property type="entry name" value="ung"/>
    <property type="match status" value="1"/>
</dbReference>
<dbReference type="NCBIfam" id="NF003589">
    <property type="entry name" value="PRK05254.1-2"/>
    <property type="match status" value="1"/>
</dbReference>
<dbReference type="CDD" id="cd10027">
    <property type="entry name" value="UDG-F1-like"/>
    <property type="match status" value="1"/>
</dbReference>
<keyword evidence="8 10" id="KW-0378">Hydrolase</keyword>
<evidence type="ECO:0000256" key="6">
    <source>
        <dbReference type="ARBA" id="ARBA00022490"/>
    </source>
</evidence>
<dbReference type="NCBIfam" id="NF003592">
    <property type="entry name" value="PRK05254.1-5"/>
    <property type="match status" value="1"/>
</dbReference>
<accession>A0A7Z0J2M9</accession>
<keyword evidence="7 10" id="KW-0227">DNA damage</keyword>
<dbReference type="AlphaFoldDB" id="A0A7Z0J2M9"/>
<dbReference type="InterPro" id="IPR018085">
    <property type="entry name" value="Ura-DNA_Glyclase_AS"/>
</dbReference>
<dbReference type="InterPro" id="IPR036895">
    <property type="entry name" value="Uracil-DNA_glycosylase-like_sf"/>
</dbReference>
<keyword evidence="6 10" id="KW-0963">Cytoplasm</keyword>
<dbReference type="SMART" id="SM00987">
    <property type="entry name" value="UreE_C"/>
    <property type="match status" value="1"/>
</dbReference>
<feature type="region of interest" description="Disordered" evidence="13">
    <location>
        <begin position="220"/>
        <end position="245"/>
    </location>
</feature>
<dbReference type="SUPFAM" id="SSF52141">
    <property type="entry name" value="Uracil-DNA glycosylase-like"/>
    <property type="match status" value="1"/>
</dbReference>
<gene>
    <name evidence="10" type="primary">ung</name>
    <name evidence="15" type="ORF">HNR11_000605</name>
</gene>
<keyword evidence="15" id="KW-0326">Glycosidase</keyword>
<dbReference type="InterPro" id="IPR002043">
    <property type="entry name" value="UDG_fam1"/>
</dbReference>
<dbReference type="Pfam" id="PF03167">
    <property type="entry name" value="UDG"/>
    <property type="match status" value="1"/>
</dbReference>
<evidence type="ECO:0000256" key="8">
    <source>
        <dbReference type="ARBA" id="ARBA00022801"/>
    </source>
</evidence>
<dbReference type="Proteomes" id="UP000560069">
    <property type="component" value="Unassembled WGS sequence"/>
</dbReference>
<evidence type="ECO:0000256" key="7">
    <source>
        <dbReference type="ARBA" id="ARBA00022763"/>
    </source>
</evidence>
<dbReference type="GO" id="GO:0004844">
    <property type="term" value="F:uracil DNA N-glycosylase activity"/>
    <property type="evidence" value="ECO:0007669"/>
    <property type="project" value="UniProtKB-UniRule"/>
</dbReference>
<dbReference type="PROSITE" id="PS00130">
    <property type="entry name" value="U_DNA_GLYCOSYLASE"/>
    <property type="match status" value="1"/>
</dbReference>
<comment type="function">
    <text evidence="2 10 12">Excises uracil residues from the DNA which can arise as a result of misincorporation of dUMP residues by DNA polymerase or due to deamination of cytosine.</text>
</comment>
<comment type="subcellular location">
    <subcellularLocation>
        <location evidence="3 10">Cytoplasm</location>
    </subcellularLocation>
</comment>
<evidence type="ECO:0000256" key="2">
    <source>
        <dbReference type="ARBA" id="ARBA00002631"/>
    </source>
</evidence>
<sequence>MTSQTELIAPLESGWQRALAGESAHFQNVRDELTRRRDAGEQVLPAPELVLRGFRQPFEAVKVLILGQDPYPTPGHAIGMSFAVDPEVRPLPRSLSNIFTELESDLGIPRSPHGDLSDWTTQGVLLLNRVLTVTAGAPASHRGIGWEQITEAALSALVDRGTPLVSILWGADARKLAPLLDRGEHTAVLTSPHPSPLSARRGFFGSRPFSQANEALSRLGGEPVDWRLNPAEQAEQAGQAGHAGP</sequence>
<name>A0A7Z0J2M9_9MICC</name>
<evidence type="ECO:0000256" key="12">
    <source>
        <dbReference type="RuleBase" id="RU003780"/>
    </source>
</evidence>